<gene>
    <name evidence="1" type="ORF">KYK27_18330</name>
</gene>
<keyword evidence="2" id="KW-1185">Reference proteome</keyword>
<sequence>MRKIVLTIALVASVLGLKAQNRKHVANFSLFQQYFNPALTGYEGSMLKTYYRNQWTGFEDAPQTIFASAELDLADLGAWKKEDLLKSREEDSYNRQLGAKHAFGLAVLNDRFGPFTENQVHLSYGSRVQLSQKLSLRWGSAITFSSQHLDGSKLTIDQEGDPEFEGLVGQQGKVNRMDLNMGLMLTAENYYLGYAMQDITKGKLMTSGDDYLQNNVPQHHVVQAGFRTSVTEQLGLVVNSLYRYDSKLEETLEGQVKGVYQNMLWLGAGYRKDQAFSVNAGIRLSQLRIGYVYEAPTADARYINKATNEIMFTYNLIPVKYPKYSKKVTMW</sequence>
<comment type="caution">
    <text evidence="1">The sequence shown here is derived from an EMBL/GenBank/DDBJ whole genome shotgun (WGS) entry which is preliminary data.</text>
</comment>
<dbReference type="InterPro" id="IPR019861">
    <property type="entry name" value="PorP/SprF_Bacteroidetes"/>
</dbReference>
<evidence type="ECO:0000313" key="2">
    <source>
        <dbReference type="Proteomes" id="UP000774935"/>
    </source>
</evidence>
<accession>A0ABS6XGA5</accession>
<dbReference type="Proteomes" id="UP000774935">
    <property type="component" value="Unassembled WGS sequence"/>
</dbReference>
<organism evidence="1 2">
    <name type="scientific">Pontibacter populi</name>
    <dbReference type="NCBI Taxonomy" id="890055"/>
    <lineage>
        <taxon>Bacteria</taxon>
        <taxon>Pseudomonadati</taxon>
        <taxon>Bacteroidota</taxon>
        <taxon>Cytophagia</taxon>
        <taxon>Cytophagales</taxon>
        <taxon>Hymenobacteraceae</taxon>
        <taxon>Pontibacter</taxon>
    </lineage>
</organism>
<dbReference type="RefSeq" id="WP_219337378.1">
    <property type="nucleotide sequence ID" value="NZ_JAHWXQ010000011.1"/>
</dbReference>
<dbReference type="EMBL" id="JAHWXQ010000011">
    <property type="protein sequence ID" value="MBW3367017.1"/>
    <property type="molecule type" value="Genomic_DNA"/>
</dbReference>
<protein>
    <submittedName>
        <fullName evidence="1">PorP/SprF family type IX secretion system membrane protein</fullName>
    </submittedName>
</protein>
<dbReference type="NCBIfam" id="TIGR03519">
    <property type="entry name" value="T9SS_PorP_fam"/>
    <property type="match status" value="1"/>
</dbReference>
<dbReference type="Pfam" id="PF11751">
    <property type="entry name" value="PorP_SprF"/>
    <property type="match status" value="1"/>
</dbReference>
<evidence type="ECO:0000313" key="1">
    <source>
        <dbReference type="EMBL" id="MBW3367017.1"/>
    </source>
</evidence>
<proteinExistence type="predicted"/>
<reference evidence="1 2" key="1">
    <citation type="submission" date="2021-07" db="EMBL/GenBank/DDBJ databases">
        <authorList>
            <person name="Kim M.K."/>
        </authorList>
    </citation>
    <scope>NUCLEOTIDE SEQUENCE [LARGE SCALE GENOMIC DNA]</scope>
    <source>
        <strain evidence="1 2">HLY7-15</strain>
    </source>
</reference>
<name>A0ABS6XGA5_9BACT</name>